<evidence type="ECO:0000256" key="5">
    <source>
        <dbReference type="ARBA" id="ARBA00022989"/>
    </source>
</evidence>
<evidence type="ECO:0000313" key="9">
    <source>
        <dbReference type="EMBL" id="MBF9128020.1"/>
    </source>
</evidence>
<dbReference type="InterPro" id="IPR008693">
    <property type="entry name" value="MmpS"/>
</dbReference>
<evidence type="ECO:0000313" key="10">
    <source>
        <dbReference type="Proteomes" id="UP000638560"/>
    </source>
</evidence>
<dbReference type="Gene3D" id="2.60.40.2880">
    <property type="entry name" value="MmpS1-5, C-terminal soluble domain"/>
    <property type="match status" value="1"/>
</dbReference>
<comment type="similarity">
    <text evidence="2">Belongs to the MmpS family.</text>
</comment>
<gene>
    <name evidence="9" type="ORF">I0C86_03275</name>
</gene>
<comment type="caution">
    <text evidence="9">The sequence shown here is derived from an EMBL/GenBank/DDBJ whole genome shotgun (WGS) entry which is preliminary data.</text>
</comment>
<feature type="region of interest" description="Disordered" evidence="7">
    <location>
        <begin position="1"/>
        <end position="47"/>
    </location>
</feature>
<dbReference type="EMBL" id="JADPUN010000053">
    <property type="protein sequence ID" value="MBF9128020.1"/>
    <property type="molecule type" value="Genomic_DNA"/>
</dbReference>
<evidence type="ECO:0000256" key="1">
    <source>
        <dbReference type="ARBA" id="ARBA00004236"/>
    </source>
</evidence>
<sequence>PGPDPYGATPGYPGYQQGQPGYQQGQPGYQQGQPGAPGGPFPPAPPKKSNKTMITVIVAIGVVLILGACVGICLGPFAAMDRLRDSLEDSQGFDPPEITSVPETPGLPGGDTGNSGSSQTVVYELSGSGRVALSYTDQSGKPTHGSSVDLPWKKEVKIPANLPKILTAIRIGNGSGDITCKVTIDGQQVATKTGSGDFATVTCSRFSTG</sequence>
<feature type="transmembrane region" description="Helical" evidence="8">
    <location>
        <begin position="53"/>
        <end position="77"/>
    </location>
</feature>
<evidence type="ECO:0000256" key="3">
    <source>
        <dbReference type="ARBA" id="ARBA00022475"/>
    </source>
</evidence>
<evidence type="ECO:0000256" key="8">
    <source>
        <dbReference type="SAM" id="Phobius"/>
    </source>
</evidence>
<keyword evidence="5 8" id="KW-1133">Transmembrane helix</keyword>
<name>A0ABS0GPB5_9ACTN</name>
<dbReference type="RefSeq" id="WP_196199686.1">
    <property type="nucleotide sequence ID" value="NZ_JADPUN010000053.1"/>
</dbReference>
<organism evidence="9 10">
    <name type="scientific">Plantactinospora alkalitolerans</name>
    <dbReference type="NCBI Taxonomy" id="2789879"/>
    <lineage>
        <taxon>Bacteria</taxon>
        <taxon>Bacillati</taxon>
        <taxon>Actinomycetota</taxon>
        <taxon>Actinomycetes</taxon>
        <taxon>Micromonosporales</taxon>
        <taxon>Micromonosporaceae</taxon>
        <taxon>Plantactinospora</taxon>
    </lineage>
</organism>
<protein>
    <recommendedName>
        <fullName evidence="11">MmpS family membrane protein</fullName>
    </recommendedName>
</protein>
<accession>A0ABS0GPB5</accession>
<evidence type="ECO:0000256" key="6">
    <source>
        <dbReference type="ARBA" id="ARBA00023136"/>
    </source>
</evidence>
<feature type="non-terminal residue" evidence="9">
    <location>
        <position position="1"/>
    </location>
</feature>
<dbReference type="Pfam" id="PF05423">
    <property type="entry name" value="Mycobact_memb"/>
    <property type="match status" value="1"/>
</dbReference>
<evidence type="ECO:0000256" key="2">
    <source>
        <dbReference type="ARBA" id="ARBA00007531"/>
    </source>
</evidence>
<reference evidence="9 10" key="1">
    <citation type="submission" date="2020-11" db="EMBL/GenBank/DDBJ databases">
        <title>A novel isolate from a Black sea contaminated sediment with potential to produce alkanes: Plantactinospora alkalitolerans sp. nov.</title>
        <authorList>
            <person name="Carro L."/>
            <person name="Veyisoglu A."/>
            <person name="Guven K."/>
            <person name="Schumann P."/>
            <person name="Klenk H.-P."/>
            <person name="Sahin N."/>
        </authorList>
    </citation>
    <scope>NUCLEOTIDE SEQUENCE [LARGE SCALE GENOMIC DNA]</scope>
    <source>
        <strain evidence="9 10">S1510</strain>
    </source>
</reference>
<keyword evidence="10" id="KW-1185">Reference proteome</keyword>
<keyword evidence="3" id="KW-1003">Cell membrane</keyword>
<feature type="region of interest" description="Disordered" evidence="7">
    <location>
        <begin position="88"/>
        <end position="120"/>
    </location>
</feature>
<keyword evidence="6 8" id="KW-0472">Membrane</keyword>
<comment type="subcellular location">
    <subcellularLocation>
        <location evidence="1">Cell membrane</location>
    </subcellularLocation>
</comment>
<feature type="compositionally biased region" description="Pro residues" evidence="7">
    <location>
        <begin position="37"/>
        <end position="46"/>
    </location>
</feature>
<keyword evidence="4 8" id="KW-0812">Transmembrane</keyword>
<evidence type="ECO:0008006" key="11">
    <source>
        <dbReference type="Google" id="ProtNLM"/>
    </source>
</evidence>
<feature type="compositionally biased region" description="Low complexity" evidence="7">
    <location>
        <begin position="1"/>
        <end position="34"/>
    </location>
</feature>
<evidence type="ECO:0000256" key="7">
    <source>
        <dbReference type="SAM" id="MobiDB-lite"/>
    </source>
</evidence>
<dbReference type="InterPro" id="IPR038468">
    <property type="entry name" value="MmpS_C"/>
</dbReference>
<proteinExistence type="inferred from homology"/>
<dbReference type="Proteomes" id="UP000638560">
    <property type="component" value="Unassembled WGS sequence"/>
</dbReference>
<evidence type="ECO:0000256" key="4">
    <source>
        <dbReference type="ARBA" id="ARBA00022692"/>
    </source>
</evidence>